<accession>A0A7K1LKP7</accession>
<feature type="chain" id="PRO_5029543831" evidence="2">
    <location>
        <begin position="35"/>
        <end position="144"/>
    </location>
</feature>
<evidence type="ECO:0000256" key="2">
    <source>
        <dbReference type="SAM" id="SignalP"/>
    </source>
</evidence>
<sequence length="144" mass="14841">MTRTQVISRKVSMTAAGAALALCGGMLAMGPAHAETPAANDAGASQDQGTHQAEATQQSGPEVINQAVLVKSVTDPTVYYLKVPSPNGIGEAPAPDATYSVDITVGGQTEHFTVASENGRLDLKDSTLVQSAPFEPFVNVSWVG</sequence>
<evidence type="ECO:0000313" key="4">
    <source>
        <dbReference type="Proteomes" id="UP000462152"/>
    </source>
</evidence>
<dbReference type="AlphaFoldDB" id="A0A7K1LKP7"/>
<keyword evidence="2" id="KW-0732">Signal</keyword>
<proteinExistence type="predicted"/>
<dbReference type="RefSeq" id="WP_129316499.1">
    <property type="nucleotide sequence ID" value="NZ_JBFCQO010000004.1"/>
</dbReference>
<feature type="region of interest" description="Disordered" evidence="1">
    <location>
        <begin position="34"/>
        <end position="61"/>
    </location>
</feature>
<keyword evidence="4" id="KW-1185">Reference proteome</keyword>
<feature type="signal peptide" evidence="2">
    <location>
        <begin position="1"/>
        <end position="34"/>
    </location>
</feature>
<feature type="compositionally biased region" description="Polar residues" evidence="1">
    <location>
        <begin position="43"/>
        <end position="60"/>
    </location>
</feature>
<name>A0A7K1LKP7_9MICC</name>
<reference evidence="3 4" key="1">
    <citation type="submission" date="2019-12" db="EMBL/GenBank/DDBJ databases">
        <authorList>
            <person name="Li J."/>
            <person name="Shi Y."/>
            <person name="Xu G."/>
            <person name="Xiao D."/>
            <person name="Ran X."/>
        </authorList>
    </citation>
    <scope>NUCLEOTIDE SEQUENCE [LARGE SCALE GENOMIC DNA]</scope>
    <source>
        <strain evidence="3 4">JCM 15915</strain>
    </source>
</reference>
<dbReference type="EMBL" id="WOGT01000007">
    <property type="protein sequence ID" value="MUN55613.1"/>
    <property type="molecule type" value="Genomic_DNA"/>
</dbReference>
<gene>
    <name evidence="3" type="ORF">GMA10_10380</name>
</gene>
<comment type="caution">
    <text evidence="3">The sequence shown here is derived from an EMBL/GenBank/DDBJ whole genome shotgun (WGS) entry which is preliminary data.</text>
</comment>
<dbReference type="Proteomes" id="UP000462152">
    <property type="component" value="Unassembled WGS sequence"/>
</dbReference>
<dbReference type="OrthoDB" id="4879047at2"/>
<evidence type="ECO:0000313" key="3">
    <source>
        <dbReference type="EMBL" id="MUN55613.1"/>
    </source>
</evidence>
<evidence type="ECO:0000256" key="1">
    <source>
        <dbReference type="SAM" id="MobiDB-lite"/>
    </source>
</evidence>
<protein>
    <submittedName>
        <fullName evidence="3">Uncharacterized protein</fullName>
    </submittedName>
</protein>
<organism evidence="3 4">
    <name type="scientific">Rothia koreensis</name>
    <dbReference type="NCBI Taxonomy" id="592378"/>
    <lineage>
        <taxon>Bacteria</taxon>
        <taxon>Bacillati</taxon>
        <taxon>Actinomycetota</taxon>
        <taxon>Actinomycetes</taxon>
        <taxon>Micrococcales</taxon>
        <taxon>Micrococcaceae</taxon>
        <taxon>Rothia</taxon>
    </lineage>
</organism>